<dbReference type="Pfam" id="PF05226">
    <property type="entry name" value="CHASE2"/>
    <property type="match status" value="1"/>
</dbReference>
<dbReference type="InterPro" id="IPR029787">
    <property type="entry name" value="Nucleotide_cyclase"/>
</dbReference>
<dbReference type="Proteomes" id="UP001216253">
    <property type="component" value="Unassembled WGS sequence"/>
</dbReference>
<keyword evidence="1" id="KW-1133">Transmembrane helix</keyword>
<dbReference type="Pfam" id="PF00211">
    <property type="entry name" value="Guanylate_cyc"/>
    <property type="match status" value="1"/>
</dbReference>
<dbReference type="InterPro" id="IPR050697">
    <property type="entry name" value="Adenylyl/Guanylyl_Cyclase_3/4"/>
</dbReference>
<dbReference type="RefSeq" id="WP_275227765.1">
    <property type="nucleotide sequence ID" value="NZ_JARESE010000020.1"/>
</dbReference>
<gene>
    <name evidence="3" type="ORF">PYV00_08015</name>
</gene>
<dbReference type="Gene3D" id="3.30.70.1230">
    <property type="entry name" value="Nucleotide cyclase"/>
    <property type="match status" value="1"/>
</dbReference>
<dbReference type="InterPro" id="IPR001054">
    <property type="entry name" value="A/G_cyclase"/>
</dbReference>
<evidence type="ECO:0000256" key="1">
    <source>
        <dbReference type="SAM" id="Phobius"/>
    </source>
</evidence>
<dbReference type="EMBL" id="JARESE010000020">
    <property type="protein sequence ID" value="MDE8651664.1"/>
    <property type="molecule type" value="Genomic_DNA"/>
</dbReference>
<organism evidence="3 4">
    <name type="scientific">Novosphingobium album</name>
    <name type="common">ex Liu et al. 2023</name>
    <dbReference type="NCBI Taxonomy" id="3031130"/>
    <lineage>
        <taxon>Bacteria</taxon>
        <taxon>Pseudomonadati</taxon>
        <taxon>Pseudomonadota</taxon>
        <taxon>Alphaproteobacteria</taxon>
        <taxon>Sphingomonadales</taxon>
        <taxon>Sphingomonadaceae</taxon>
        <taxon>Novosphingobium</taxon>
    </lineage>
</organism>
<accession>A0ABT5WNP1</accession>
<dbReference type="PANTHER" id="PTHR43081">
    <property type="entry name" value="ADENYLATE CYCLASE, TERMINAL-DIFFERENTIATION SPECIFIC-RELATED"/>
    <property type="match status" value="1"/>
</dbReference>
<keyword evidence="1" id="KW-0472">Membrane</keyword>
<comment type="caution">
    <text evidence="3">The sequence shown here is derived from an EMBL/GenBank/DDBJ whole genome shotgun (WGS) entry which is preliminary data.</text>
</comment>
<keyword evidence="4" id="KW-1185">Reference proteome</keyword>
<feature type="domain" description="Guanylate cyclase" evidence="2">
    <location>
        <begin position="436"/>
        <end position="568"/>
    </location>
</feature>
<dbReference type="InterPro" id="IPR007890">
    <property type="entry name" value="CHASE2"/>
</dbReference>
<sequence length="679" mass="74361">MDHAFREAEATGRELLQKGWRSVRAASRQRFAVMVLLLILALAIARFSWSLPVIGDAERSLYDLRTYVNAPQVDQDQRIQIIAYDDQTLIAARKRSPLDRGLLARALRNIDGMGARAIGIDILFDQPQDEDADLIAALRAMKTPTFVAYAEQETNATSIEFEQQTFLKSFVARLAGSNAHPASVRFDNEDGVTRSWPEIVPGLPPLLGRAMVAAAGTGEDRAFAGYVGPVRYRLPKFADRPVYSTLRIDLFADPAMAPALASQVAGRYVLIGGDIVDIDRLNTALTSVDAETPPGIVGHAEMIAQMLDGARYTSVFGWQRWVMALAIVLSAALTSLLEARVWRAVPFLLAQLTLIGGLPFALQKWGINTIGTPAVGWAIGWVLAFLAVSSTVRASTAVERQFAQTALGKYLPADIAQEIIDNPERLSLTGAKRELYILFSDLEGFTKLSHQLEPETVARLLNDYLDRLSAVVLEHGGLIDKYVGDAVVAFWGAPIARPDDARKAALAGYAMWRAGEEFRKGVDPALPPIGKTRVGMHFGEAVVGNFGGERRIQYTALGDAMNTAARLEAANKLLGSAMMASRELAERSGLDWWRPMGRVILRGRSRPIELFEPAPHFPREDRDRLAEAMRLIDTGAAPDRLRAIAIVRKLTDTHAGDVALANLLRRIEELGDAHAYVLG</sequence>
<proteinExistence type="predicted"/>
<dbReference type="PROSITE" id="PS50125">
    <property type="entry name" value="GUANYLATE_CYCLASE_2"/>
    <property type="match status" value="1"/>
</dbReference>
<keyword evidence="1" id="KW-0812">Transmembrane</keyword>
<dbReference type="SUPFAM" id="SSF55073">
    <property type="entry name" value="Nucleotide cyclase"/>
    <property type="match status" value="1"/>
</dbReference>
<feature type="transmembrane region" description="Helical" evidence="1">
    <location>
        <begin position="31"/>
        <end position="49"/>
    </location>
</feature>
<evidence type="ECO:0000313" key="4">
    <source>
        <dbReference type="Proteomes" id="UP001216253"/>
    </source>
</evidence>
<protein>
    <submittedName>
        <fullName evidence="3">Adenylate/guanylate cyclase domain-containing protein</fullName>
    </submittedName>
</protein>
<evidence type="ECO:0000313" key="3">
    <source>
        <dbReference type="EMBL" id="MDE8651664.1"/>
    </source>
</evidence>
<dbReference type="SMART" id="SM01080">
    <property type="entry name" value="CHASE2"/>
    <property type="match status" value="1"/>
</dbReference>
<name>A0ABT5WNP1_9SPHN</name>
<evidence type="ECO:0000259" key="2">
    <source>
        <dbReference type="PROSITE" id="PS50125"/>
    </source>
</evidence>
<dbReference type="CDD" id="cd07302">
    <property type="entry name" value="CHD"/>
    <property type="match status" value="1"/>
</dbReference>
<reference evidence="3 4" key="1">
    <citation type="submission" date="2023-03" db="EMBL/GenBank/DDBJ databases">
        <title>NovoSphingobium album sp. nov. isolated from polycyclic aromatic hydrocarbons- and heavy-metal polluted soil.</title>
        <authorList>
            <person name="Liu Z."/>
            <person name="Wang K."/>
        </authorList>
    </citation>
    <scope>NUCLEOTIDE SEQUENCE [LARGE SCALE GENOMIC DNA]</scope>
    <source>
        <strain evidence="3 4">H3SJ31-1</strain>
    </source>
</reference>
<dbReference type="PANTHER" id="PTHR43081:SF1">
    <property type="entry name" value="ADENYLATE CYCLASE, TERMINAL-DIFFERENTIATION SPECIFIC"/>
    <property type="match status" value="1"/>
</dbReference>
<dbReference type="SMART" id="SM00044">
    <property type="entry name" value="CYCc"/>
    <property type="match status" value="1"/>
</dbReference>